<dbReference type="SUPFAM" id="SSF51905">
    <property type="entry name" value="FAD/NAD(P)-binding domain"/>
    <property type="match status" value="1"/>
</dbReference>
<name>A0A6S6TW57_9BACT</name>
<sequence length="330" mass="36748">MIDVVTIGAGASGLVTAITAARRGKKVLILEKNNKIGKKLLATGNGKCNIANQRPTLERFHSQNPQFLRDMLQDYTFQSVKQFFKSIGLELIEAKEGKIFPMSLQASSVVELLVAECEQLGIKIVCEAEVKKASFKNDIFHVHFNSESIKAKKLVIAMGHCSAPQLGGVMGGIGMARSFGHKVVKDFPTLVQLTSPYKESYLSQMAGVKVEGRVTLKSRKQTFVEQEDVLFTSYGISGLAILDISRSVMEELKHTSEVTLEIDLMPKMSHEQLHAMMKKSLVKKSKKFLSLWMQGFMNKKLIYPILEPLKLQNETVGSIFLNLDKLELIV</sequence>
<dbReference type="SUPFAM" id="SSF160996">
    <property type="entry name" value="HI0933 insert domain-like"/>
    <property type="match status" value="1"/>
</dbReference>
<organism evidence="2">
    <name type="scientific">uncultured Sulfurovum sp</name>
    <dbReference type="NCBI Taxonomy" id="269237"/>
    <lineage>
        <taxon>Bacteria</taxon>
        <taxon>Pseudomonadati</taxon>
        <taxon>Campylobacterota</taxon>
        <taxon>Epsilonproteobacteria</taxon>
        <taxon>Campylobacterales</taxon>
        <taxon>Sulfurovaceae</taxon>
        <taxon>Sulfurovum</taxon>
        <taxon>environmental samples</taxon>
    </lineage>
</organism>
<dbReference type="InterPro" id="IPR004792">
    <property type="entry name" value="BaiN-like"/>
</dbReference>
<dbReference type="AlphaFoldDB" id="A0A6S6TW57"/>
<dbReference type="InterPro" id="IPR036188">
    <property type="entry name" value="FAD/NAD-bd_sf"/>
</dbReference>
<protein>
    <submittedName>
        <fullName evidence="2">NAD(FAD)-utilizing dehydrogenases</fullName>
    </submittedName>
</protein>
<dbReference type="Gene3D" id="3.50.50.60">
    <property type="entry name" value="FAD/NAD(P)-binding domain"/>
    <property type="match status" value="1"/>
</dbReference>
<dbReference type="InterPro" id="IPR023166">
    <property type="entry name" value="BaiN-like_dom_sf"/>
</dbReference>
<evidence type="ECO:0000259" key="1">
    <source>
        <dbReference type="Pfam" id="PF03486"/>
    </source>
</evidence>
<dbReference type="Gene3D" id="1.10.8.260">
    <property type="entry name" value="HI0933 insert domain-like"/>
    <property type="match status" value="1"/>
</dbReference>
<dbReference type="PRINTS" id="PR00411">
    <property type="entry name" value="PNDRDTASEI"/>
</dbReference>
<evidence type="ECO:0000313" key="2">
    <source>
        <dbReference type="EMBL" id="CAA6820473.1"/>
    </source>
</evidence>
<dbReference type="NCBIfam" id="TIGR00275">
    <property type="entry name" value="aminoacetone oxidase family FAD-binding enzyme"/>
    <property type="match status" value="1"/>
</dbReference>
<proteinExistence type="predicted"/>
<feature type="non-terminal residue" evidence="2">
    <location>
        <position position="330"/>
    </location>
</feature>
<dbReference type="InterPro" id="IPR057661">
    <property type="entry name" value="RsdA/BaiN/AoA(So)_Rossmann"/>
</dbReference>
<gene>
    <name evidence="2" type="ORF">HELGO_WM52612</name>
</gene>
<feature type="domain" description="RsdA/BaiN/AoA(So)-like Rossmann fold-like" evidence="1">
    <location>
        <begin position="3"/>
        <end position="249"/>
    </location>
</feature>
<dbReference type="EMBL" id="CACVAR010000313">
    <property type="protein sequence ID" value="CAA6820473.1"/>
    <property type="molecule type" value="Genomic_DNA"/>
</dbReference>
<dbReference type="PANTHER" id="PTHR42887:SF2">
    <property type="entry name" value="OS12G0638800 PROTEIN"/>
    <property type="match status" value="1"/>
</dbReference>
<reference evidence="2" key="1">
    <citation type="submission" date="2020-01" db="EMBL/GenBank/DDBJ databases">
        <authorList>
            <person name="Meier V. D."/>
            <person name="Meier V D."/>
        </authorList>
    </citation>
    <scope>NUCLEOTIDE SEQUENCE</scope>
    <source>
        <strain evidence="2">HLG_WM_MAG_03</strain>
    </source>
</reference>
<accession>A0A6S6TW57</accession>
<dbReference type="PANTHER" id="PTHR42887">
    <property type="entry name" value="OS12G0638800 PROTEIN"/>
    <property type="match status" value="1"/>
</dbReference>
<dbReference type="Gene3D" id="2.40.30.10">
    <property type="entry name" value="Translation factors"/>
    <property type="match status" value="1"/>
</dbReference>
<dbReference type="Pfam" id="PF03486">
    <property type="entry name" value="HI0933_like"/>
    <property type="match status" value="1"/>
</dbReference>